<proteinExistence type="predicted"/>
<dbReference type="Gene3D" id="1.20.1250.20">
    <property type="entry name" value="MFS general substrate transporter like domains"/>
    <property type="match status" value="1"/>
</dbReference>
<feature type="transmembrane region" description="Helical" evidence="5">
    <location>
        <begin position="124"/>
        <end position="142"/>
    </location>
</feature>
<dbReference type="STRING" id="5539.A0A3E2HDJ0"/>
<feature type="transmembrane region" description="Helical" evidence="5">
    <location>
        <begin position="457"/>
        <end position="476"/>
    </location>
</feature>
<feature type="transmembrane region" description="Helical" evidence="5">
    <location>
        <begin position="307"/>
        <end position="331"/>
    </location>
</feature>
<feature type="transmembrane region" description="Helical" evidence="5">
    <location>
        <begin position="419"/>
        <end position="445"/>
    </location>
</feature>
<organism evidence="7 8">
    <name type="scientific">Scytalidium lignicola</name>
    <name type="common">Hyphomycete</name>
    <dbReference type="NCBI Taxonomy" id="5539"/>
    <lineage>
        <taxon>Eukaryota</taxon>
        <taxon>Fungi</taxon>
        <taxon>Dikarya</taxon>
        <taxon>Ascomycota</taxon>
        <taxon>Pezizomycotina</taxon>
        <taxon>Leotiomycetes</taxon>
        <taxon>Leotiomycetes incertae sedis</taxon>
        <taxon>Scytalidium</taxon>
    </lineage>
</organism>
<feature type="transmembrane region" description="Helical" evidence="5">
    <location>
        <begin position="100"/>
        <end position="117"/>
    </location>
</feature>
<feature type="transmembrane region" description="Helical" evidence="5">
    <location>
        <begin position="394"/>
        <end position="413"/>
    </location>
</feature>
<dbReference type="OrthoDB" id="5215911at2759"/>
<feature type="non-terminal residue" evidence="7">
    <location>
        <position position="530"/>
    </location>
</feature>
<keyword evidence="4 5" id="KW-0472">Membrane</keyword>
<dbReference type="SUPFAM" id="SSF103473">
    <property type="entry name" value="MFS general substrate transporter"/>
    <property type="match status" value="1"/>
</dbReference>
<comment type="subcellular location">
    <subcellularLocation>
        <location evidence="1">Membrane</location>
        <topology evidence="1">Multi-pass membrane protein</topology>
    </subcellularLocation>
</comment>
<evidence type="ECO:0000256" key="1">
    <source>
        <dbReference type="ARBA" id="ARBA00004141"/>
    </source>
</evidence>
<keyword evidence="3 5" id="KW-1133">Transmembrane helix</keyword>
<comment type="caution">
    <text evidence="7">The sequence shown here is derived from an EMBL/GenBank/DDBJ whole genome shotgun (WGS) entry which is preliminary data.</text>
</comment>
<evidence type="ECO:0000256" key="2">
    <source>
        <dbReference type="ARBA" id="ARBA00022692"/>
    </source>
</evidence>
<evidence type="ECO:0000259" key="6">
    <source>
        <dbReference type="PROSITE" id="PS50850"/>
    </source>
</evidence>
<evidence type="ECO:0000256" key="4">
    <source>
        <dbReference type="ARBA" id="ARBA00023136"/>
    </source>
</evidence>
<feature type="transmembrane region" description="Helical" evidence="5">
    <location>
        <begin position="59"/>
        <end position="80"/>
    </location>
</feature>
<dbReference type="AlphaFoldDB" id="A0A3E2HDJ0"/>
<gene>
    <name evidence="7" type="ORF">B7463_g5148</name>
</gene>
<dbReference type="InterPro" id="IPR036259">
    <property type="entry name" value="MFS_trans_sf"/>
</dbReference>
<evidence type="ECO:0000313" key="8">
    <source>
        <dbReference type="Proteomes" id="UP000258309"/>
    </source>
</evidence>
<feature type="transmembrane region" description="Helical" evidence="5">
    <location>
        <begin position="351"/>
        <end position="373"/>
    </location>
</feature>
<feature type="transmembrane region" description="Helical" evidence="5">
    <location>
        <begin position="212"/>
        <end position="232"/>
    </location>
</feature>
<dbReference type="PROSITE" id="PS50850">
    <property type="entry name" value="MFS"/>
    <property type="match status" value="1"/>
</dbReference>
<accession>A0A3E2HDJ0</accession>
<reference evidence="7 8" key="1">
    <citation type="submission" date="2018-05" db="EMBL/GenBank/DDBJ databases">
        <title>Draft genome sequence of Scytalidium lignicola DSM 105466, a ubiquitous saprotrophic fungus.</title>
        <authorList>
            <person name="Buettner E."/>
            <person name="Gebauer A.M."/>
            <person name="Hofrichter M."/>
            <person name="Liers C."/>
            <person name="Kellner H."/>
        </authorList>
    </citation>
    <scope>NUCLEOTIDE SEQUENCE [LARGE SCALE GENOMIC DNA]</scope>
    <source>
        <strain evidence="7 8">DSM 105466</strain>
    </source>
</reference>
<keyword evidence="2 5" id="KW-0812">Transmembrane</keyword>
<dbReference type="Pfam" id="PF07690">
    <property type="entry name" value="MFS_1"/>
    <property type="match status" value="1"/>
</dbReference>
<feature type="transmembrane region" description="Helical" evidence="5">
    <location>
        <begin position="482"/>
        <end position="504"/>
    </location>
</feature>
<evidence type="ECO:0000313" key="7">
    <source>
        <dbReference type="EMBL" id="RFU31212.1"/>
    </source>
</evidence>
<feature type="non-terminal residue" evidence="7">
    <location>
        <position position="1"/>
    </location>
</feature>
<sequence>MADLIESIPGTEYLIDVAHKAEVQHAGNAGSSDIILIPQPTECTGDPLRWPRWKKYYQLFLVALYACAFSYGENTLGAAWTTVSDDTGVSLTNMNGGSALNYLLLGFVNIFWIPTAMKIGRRPVFLVTTVLCLCAGVWLGKFQGTGQWFAAMILNGLGTSAYQAVIQLSVFDMFFTHERGRMLSVYLFGQQLGSILGLITGGSIADNLNWRWSQYIVAIIDGVVLILLLVSFEETLFPRFLFFSSPQFQQDTSGSDVNNDKKLTTTNVSSVTSSYDFPKRTFVERLKLWTFYHEDRTTYWQYFRRPFFLLSFPNVIIAGFIFAFGCTAGIVSFNTISEILTDPPYNWSTTATGLVFLAALVGNFIGWATGTLSDQIMIHLARRNGGVKEPEMRLWALGFCMIYALLGYFLYGWGAQAGAHWMTIAFGVGSMIAHQVSACSIATAYAMESFPGVSGEMVVILAMCSSLINFAFSYSVQPFINAAGYGWTFTFFGLAVFASMVAAIPMIMYGKKWRIHCAPKYYRFVNENRT</sequence>
<dbReference type="InterPro" id="IPR020846">
    <property type="entry name" value="MFS_dom"/>
</dbReference>
<name>A0A3E2HDJ0_SCYLI</name>
<feature type="transmembrane region" description="Helical" evidence="5">
    <location>
        <begin position="183"/>
        <end position="200"/>
    </location>
</feature>
<dbReference type="GO" id="GO:0022857">
    <property type="term" value="F:transmembrane transporter activity"/>
    <property type="evidence" value="ECO:0007669"/>
    <property type="project" value="InterPro"/>
</dbReference>
<dbReference type="EMBL" id="NCSJ02000081">
    <property type="protein sequence ID" value="RFU31212.1"/>
    <property type="molecule type" value="Genomic_DNA"/>
</dbReference>
<keyword evidence="8" id="KW-1185">Reference proteome</keyword>
<protein>
    <recommendedName>
        <fullName evidence="6">Major facilitator superfamily (MFS) profile domain-containing protein</fullName>
    </recommendedName>
</protein>
<dbReference type="InterPro" id="IPR011701">
    <property type="entry name" value="MFS"/>
</dbReference>
<feature type="transmembrane region" description="Helical" evidence="5">
    <location>
        <begin position="148"/>
        <end position="171"/>
    </location>
</feature>
<dbReference type="OMA" id="QFAFGCT"/>
<dbReference type="GO" id="GO:0005886">
    <property type="term" value="C:plasma membrane"/>
    <property type="evidence" value="ECO:0007669"/>
    <property type="project" value="TreeGrafter"/>
</dbReference>
<feature type="domain" description="Major facilitator superfamily (MFS) profile" evidence="6">
    <location>
        <begin position="58"/>
        <end position="513"/>
    </location>
</feature>
<dbReference type="PANTHER" id="PTHR23502:SF178">
    <property type="entry name" value="TRANSPORTER, PUTATIVE (AFU_ORTHOLOGUE AFUA_2G02040)-RELATED"/>
    <property type="match status" value="1"/>
</dbReference>
<dbReference type="Proteomes" id="UP000258309">
    <property type="component" value="Unassembled WGS sequence"/>
</dbReference>
<evidence type="ECO:0000256" key="5">
    <source>
        <dbReference type="SAM" id="Phobius"/>
    </source>
</evidence>
<dbReference type="PANTHER" id="PTHR23502">
    <property type="entry name" value="MAJOR FACILITATOR SUPERFAMILY"/>
    <property type="match status" value="1"/>
</dbReference>
<evidence type="ECO:0000256" key="3">
    <source>
        <dbReference type="ARBA" id="ARBA00022989"/>
    </source>
</evidence>